<reference evidence="1" key="1">
    <citation type="journal article" date="2015" name="Nature">
        <title>Complex archaea that bridge the gap between prokaryotes and eukaryotes.</title>
        <authorList>
            <person name="Spang A."/>
            <person name="Saw J.H."/>
            <person name="Jorgensen S.L."/>
            <person name="Zaremba-Niedzwiedzka K."/>
            <person name="Martijn J."/>
            <person name="Lind A.E."/>
            <person name="van Eijk R."/>
            <person name="Schleper C."/>
            <person name="Guy L."/>
            <person name="Ettema T.J."/>
        </authorList>
    </citation>
    <scope>NUCLEOTIDE SEQUENCE</scope>
</reference>
<protein>
    <submittedName>
        <fullName evidence="1">Uncharacterized protein</fullName>
    </submittedName>
</protein>
<evidence type="ECO:0000313" key="1">
    <source>
        <dbReference type="EMBL" id="KKM78432.1"/>
    </source>
</evidence>
<dbReference type="AlphaFoldDB" id="A0A0F9NAN4"/>
<accession>A0A0F9NAN4</accession>
<name>A0A0F9NAN4_9ZZZZ</name>
<gene>
    <name evidence="1" type="ORF">LCGC14_1360000</name>
</gene>
<organism evidence="1">
    <name type="scientific">marine sediment metagenome</name>
    <dbReference type="NCBI Taxonomy" id="412755"/>
    <lineage>
        <taxon>unclassified sequences</taxon>
        <taxon>metagenomes</taxon>
        <taxon>ecological metagenomes</taxon>
    </lineage>
</organism>
<dbReference type="EMBL" id="LAZR01008491">
    <property type="protein sequence ID" value="KKM78432.1"/>
    <property type="molecule type" value="Genomic_DNA"/>
</dbReference>
<proteinExistence type="predicted"/>
<sequence length="179" mass="21839">MIVNQVIINKDVKEIKKYECRGYLFCLYILCKMSTIEIGKELEITHVTIRYWLIKFQIPLRSYKKAQKNYWSKQINDKNIKYKNKKWLQYKYIELELFMVKIAKECKVSISTINYWLKKFKIKKPSIMGKYKNKKWLKNKYIKLEMSMTKIAKECMVSHNTIRHWLIKLNIPIRITLNV</sequence>
<dbReference type="Gene3D" id="1.10.10.60">
    <property type="entry name" value="Homeodomain-like"/>
    <property type="match status" value="1"/>
</dbReference>
<comment type="caution">
    <text evidence="1">The sequence shown here is derived from an EMBL/GenBank/DDBJ whole genome shotgun (WGS) entry which is preliminary data.</text>
</comment>